<proteinExistence type="predicted"/>
<feature type="compositionally biased region" description="Low complexity" evidence="1">
    <location>
        <begin position="763"/>
        <end position="772"/>
    </location>
</feature>
<dbReference type="PANTHER" id="PTHR21494">
    <property type="entry name" value="ACTIVATING SIGNAL COINTEGRATOR 1 COMPLEX SUBUNIT 2 ASC-1 COMPLEX SUBUNIT P100"/>
    <property type="match status" value="1"/>
</dbReference>
<feature type="region of interest" description="Disordered" evidence="1">
    <location>
        <begin position="847"/>
        <end position="874"/>
    </location>
</feature>
<reference evidence="3 4" key="1">
    <citation type="journal article" date="2020" name="bioRxiv">
        <title>Sequence and annotation of 42 cannabis genomes reveals extensive copy number variation in cannabinoid synthesis and pathogen resistance genes.</title>
        <authorList>
            <person name="Mckernan K.J."/>
            <person name="Helbert Y."/>
            <person name="Kane L.T."/>
            <person name="Ebling H."/>
            <person name="Zhang L."/>
            <person name="Liu B."/>
            <person name="Eaton Z."/>
            <person name="Mclaughlin S."/>
            <person name="Kingan S."/>
            <person name="Baybayan P."/>
            <person name="Concepcion G."/>
            <person name="Jordan M."/>
            <person name="Riva A."/>
            <person name="Barbazuk W."/>
            <person name="Harkins T."/>
        </authorList>
    </citation>
    <scope>NUCLEOTIDE SEQUENCE [LARGE SCALE GENOMIC DNA]</scope>
    <source>
        <strain evidence="4">cv. Jamaican Lion 4</strain>
        <tissue evidence="3">Leaf</tissue>
    </source>
</reference>
<feature type="compositionally biased region" description="Polar residues" evidence="1">
    <location>
        <begin position="148"/>
        <end position="162"/>
    </location>
</feature>
<feature type="compositionally biased region" description="Low complexity" evidence="1">
    <location>
        <begin position="855"/>
        <end position="868"/>
    </location>
</feature>
<dbReference type="PANTHER" id="PTHR21494:SF0">
    <property type="entry name" value="ACTIVATING SIGNAL COINTEGRATOR 1 COMPLEX SUBUNIT 2"/>
    <property type="match status" value="1"/>
</dbReference>
<feature type="domain" description="CUE" evidence="2">
    <location>
        <begin position="664"/>
        <end position="707"/>
    </location>
</feature>
<dbReference type="GO" id="GO:0043130">
    <property type="term" value="F:ubiquitin binding"/>
    <property type="evidence" value="ECO:0007669"/>
    <property type="project" value="InterPro"/>
</dbReference>
<dbReference type="Pfam" id="PF02845">
    <property type="entry name" value="CUE"/>
    <property type="match status" value="1"/>
</dbReference>
<feature type="region of interest" description="Disordered" evidence="1">
    <location>
        <begin position="734"/>
        <end position="781"/>
    </location>
</feature>
<dbReference type="Proteomes" id="UP000583929">
    <property type="component" value="Unassembled WGS sequence"/>
</dbReference>
<dbReference type="InterPro" id="IPR009060">
    <property type="entry name" value="UBA-like_sf"/>
</dbReference>
<protein>
    <recommendedName>
        <fullName evidence="2">CUE domain-containing protein</fullName>
    </recommendedName>
</protein>
<evidence type="ECO:0000313" key="4">
    <source>
        <dbReference type="Proteomes" id="UP000583929"/>
    </source>
</evidence>
<evidence type="ECO:0000256" key="1">
    <source>
        <dbReference type="SAM" id="MobiDB-lite"/>
    </source>
</evidence>
<feature type="region of interest" description="Disordered" evidence="1">
    <location>
        <begin position="932"/>
        <end position="1035"/>
    </location>
</feature>
<dbReference type="SUPFAM" id="SSF46934">
    <property type="entry name" value="UBA-like"/>
    <property type="match status" value="1"/>
</dbReference>
<gene>
    <name evidence="3" type="ORF">G4B88_002102</name>
</gene>
<dbReference type="EMBL" id="JAATIQ010000297">
    <property type="protein sequence ID" value="KAF4363355.1"/>
    <property type="molecule type" value="Genomic_DNA"/>
</dbReference>
<comment type="caution">
    <text evidence="3">The sequence shown here is derived from an EMBL/GenBank/DDBJ whole genome shotgun (WGS) entry which is preliminary data.</text>
</comment>
<feature type="compositionally biased region" description="Polar residues" evidence="1">
    <location>
        <begin position="180"/>
        <end position="215"/>
    </location>
</feature>
<dbReference type="SMART" id="SM00546">
    <property type="entry name" value="CUE"/>
    <property type="match status" value="1"/>
</dbReference>
<feature type="compositionally biased region" description="Low complexity" evidence="1">
    <location>
        <begin position="941"/>
        <end position="950"/>
    </location>
</feature>
<sequence length="1035" mass="114814">MLEDQVKRLREQGIKREDKVVADVTFYDGLCFDVIYRAWSSNGRAQSFNWSTFPDTEVPFFIKAIFLEKEKKVTINFICFSTLKPIQSPSSSPSPSPPSVLTSLFFLIRKFRVVEGRSVLGFYSVTLQIPLKKPIEFGGVRAGHPDTDTTMSYRSAQSQSAGNKGFSKTEKIFVAKNQDQEQNQNRNPISKKPSPSSTLSNSLRQSLSQPSNATALGSKVQIGNNGGAKLSGDGKFVNYLPQDEAVAAGFGADEGGLDPVESQRVVDLLNRELSCLLKLNPKEFWREVALDTSLRDFLDSFLQFRSRWYDFPHHGVKGTVAGVIVGEYDLSRRVFMVFYRISSNRDPGARAADSLSEKKLLDLPMLLDICALYGHENEELTRVLVRNALNAQPIIHENLASVVSQFLSITHTMHQRCSTSLEVLFSSGSHGDLGSSRLHVDMQEVMDFINDAIVSMDAFVGAYKPAALFFSNPVEISDGNEELLCTLAKLHDSFLPSLQRGFHVLLTSKEDQMMSSINVGLKLLATRIIKFGWKLLDICYLSDEVFEDNLPVQAATKMFPANIEDPVIRADILIQTFREIATVSVSSPENQSRETFLQHIEKNFNIMSKLENLKETGWIFVDNEQLEYLSGIFMSSKKATVKELPTMQNPVTSTKVQMDEDAAIMESKISQIKDLFPDYGKGFLAACLEAYNQNPEEVIQRVLEGTLHEDLRNMDTSMETMPIPKAAATVVGKNDKGKGKLVESVPVSSPNPNLIPGERVQQRESSSVSSSSTHGRFVRKSNANVLDSSTLDDKNQMDSLRTAALISQYEYDDEYDDSFDDLGLSVGDSGLEENQSLSDKINSNMGKTWQKETNEGGSSQNNNSNSKWGSKKKPQYYVKDGKNYSYKVEGSVAVANAGEASLLTQAQQELIHGLGRGGNLPLGAVKKLIETSNDQDKQQQHKQQQQQQQDVTETEGNRFGNNTRGWGRGRRGGGRANGEEQDKRFGVSEGEEVRDNAGNFRGRGRRGGGGGGGGRNNHYRKDRANAKHFSGLSGY</sequence>
<keyword evidence="4" id="KW-1185">Reference proteome</keyword>
<organism evidence="3 4">
    <name type="scientific">Cannabis sativa</name>
    <name type="common">Hemp</name>
    <name type="synonym">Marijuana</name>
    <dbReference type="NCBI Taxonomy" id="3483"/>
    <lineage>
        <taxon>Eukaryota</taxon>
        <taxon>Viridiplantae</taxon>
        <taxon>Streptophyta</taxon>
        <taxon>Embryophyta</taxon>
        <taxon>Tracheophyta</taxon>
        <taxon>Spermatophyta</taxon>
        <taxon>Magnoliopsida</taxon>
        <taxon>eudicotyledons</taxon>
        <taxon>Gunneridae</taxon>
        <taxon>Pentapetalae</taxon>
        <taxon>rosids</taxon>
        <taxon>fabids</taxon>
        <taxon>Rosales</taxon>
        <taxon>Cannabaceae</taxon>
        <taxon>Cannabis</taxon>
    </lineage>
</organism>
<name>A0A7J6EYC4_CANSA</name>
<accession>A0A7J6EYC4</accession>
<dbReference type="PROSITE" id="PS51140">
    <property type="entry name" value="CUE"/>
    <property type="match status" value="1"/>
</dbReference>
<dbReference type="InterPro" id="IPR003892">
    <property type="entry name" value="CUE"/>
</dbReference>
<feature type="region of interest" description="Disordered" evidence="1">
    <location>
        <begin position="138"/>
        <end position="219"/>
    </location>
</feature>
<dbReference type="Gene3D" id="1.10.8.10">
    <property type="entry name" value="DNA helicase RuvA subunit, C-terminal domain"/>
    <property type="match status" value="1"/>
</dbReference>
<dbReference type="AlphaFoldDB" id="A0A7J6EYC4"/>
<feature type="compositionally biased region" description="Basic and acidic residues" evidence="1">
    <location>
        <begin position="977"/>
        <end position="995"/>
    </location>
</feature>
<dbReference type="InterPro" id="IPR052586">
    <property type="entry name" value="ASCC2"/>
</dbReference>
<dbReference type="CDD" id="cd14364">
    <property type="entry name" value="CUE_ASCC2"/>
    <property type="match status" value="1"/>
</dbReference>
<evidence type="ECO:0000259" key="2">
    <source>
        <dbReference type="PROSITE" id="PS51140"/>
    </source>
</evidence>
<evidence type="ECO:0000313" key="3">
    <source>
        <dbReference type="EMBL" id="KAF4363355.1"/>
    </source>
</evidence>
<dbReference type="InterPro" id="IPR041800">
    <property type="entry name" value="ASCC2_CUE"/>
</dbReference>